<dbReference type="Proteomes" id="UP000095256">
    <property type="component" value="Unassembled WGS sequence"/>
</dbReference>
<feature type="transmembrane region" description="Helical" evidence="1">
    <location>
        <begin position="314"/>
        <end position="334"/>
    </location>
</feature>
<name>A0A1E5L0Z2_9ENTE</name>
<organism evidence="2 3">
    <name type="scientific">Enterococcus rivorum</name>
    <dbReference type="NCBI Taxonomy" id="762845"/>
    <lineage>
        <taxon>Bacteria</taxon>
        <taxon>Bacillati</taxon>
        <taxon>Bacillota</taxon>
        <taxon>Bacilli</taxon>
        <taxon>Lactobacillales</taxon>
        <taxon>Enterococcaceae</taxon>
        <taxon>Enterococcus</taxon>
    </lineage>
</organism>
<accession>A0A1E5L0Z2</accession>
<dbReference type="EMBL" id="MIEK01000003">
    <property type="protein sequence ID" value="OEH83753.1"/>
    <property type="molecule type" value="Genomic_DNA"/>
</dbReference>
<evidence type="ECO:0000313" key="2">
    <source>
        <dbReference type="EMBL" id="OEH83753.1"/>
    </source>
</evidence>
<keyword evidence="1" id="KW-0812">Transmembrane</keyword>
<dbReference type="STRING" id="762845.BCR26_07980"/>
<dbReference type="InterPro" id="IPR018580">
    <property type="entry name" value="Uncharacterised_YfhO"/>
</dbReference>
<dbReference type="RefSeq" id="WP_069697281.1">
    <property type="nucleotide sequence ID" value="NZ_JAGGMA010000010.1"/>
</dbReference>
<evidence type="ECO:0000313" key="3">
    <source>
        <dbReference type="Proteomes" id="UP000095256"/>
    </source>
</evidence>
<feature type="transmembrane region" description="Helical" evidence="1">
    <location>
        <begin position="12"/>
        <end position="32"/>
    </location>
</feature>
<comment type="caution">
    <text evidence="2">The sequence shown here is derived from an EMBL/GenBank/DDBJ whole genome shotgun (WGS) entry which is preliminary data.</text>
</comment>
<feature type="transmembrane region" description="Helical" evidence="1">
    <location>
        <begin position="376"/>
        <end position="396"/>
    </location>
</feature>
<feature type="transmembrane region" description="Helical" evidence="1">
    <location>
        <begin position="131"/>
        <end position="147"/>
    </location>
</feature>
<feature type="transmembrane region" description="Helical" evidence="1">
    <location>
        <begin position="276"/>
        <end position="302"/>
    </location>
</feature>
<keyword evidence="3" id="KW-1185">Reference proteome</keyword>
<feature type="transmembrane region" description="Helical" evidence="1">
    <location>
        <begin position="226"/>
        <end position="248"/>
    </location>
</feature>
<keyword evidence="1" id="KW-0472">Membrane</keyword>
<proteinExistence type="predicted"/>
<gene>
    <name evidence="2" type="ORF">BCR26_07980</name>
</gene>
<feature type="transmembrane region" description="Helical" evidence="1">
    <location>
        <begin position="183"/>
        <end position="214"/>
    </location>
</feature>
<feature type="transmembrane region" description="Helical" evidence="1">
    <location>
        <begin position="95"/>
        <end position="119"/>
    </location>
</feature>
<feature type="transmembrane region" description="Helical" evidence="1">
    <location>
        <begin position="346"/>
        <end position="364"/>
    </location>
</feature>
<protein>
    <recommendedName>
        <fullName evidence="4">Membrane protein 6-pyruvoyl-tetrahydropterin synthase-related domain-containing protein</fullName>
    </recommendedName>
</protein>
<evidence type="ECO:0008006" key="4">
    <source>
        <dbReference type="Google" id="ProtNLM"/>
    </source>
</evidence>
<dbReference type="OrthoDB" id="9784157at2"/>
<dbReference type="Pfam" id="PF09586">
    <property type="entry name" value="YfhO"/>
    <property type="match status" value="1"/>
</dbReference>
<evidence type="ECO:0000256" key="1">
    <source>
        <dbReference type="SAM" id="Phobius"/>
    </source>
</evidence>
<feature type="transmembrane region" description="Helical" evidence="1">
    <location>
        <begin position="68"/>
        <end position="88"/>
    </location>
</feature>
<feature type="transmembrane region" description="Helical" evidence="1">
    <location>
        <begin position="159"/>
        <end position="177"/>
    </location>
</feature>
<keyword evidence="1" id="KW-1133">Transmembrane helix</keyword>
<sequence length="551" mass="63572">MKRTASIKKNKTFLIILVFLLLSTISLLFTHIGKPVMYRGDDIYFHLSRIEGISEGIKNGLFFQKINYFFLHGMGYASPIFYSDLFLYPAGILRCLGISISNTYIIFLWSINFLTYLLAYQCFRYYKKIDYQAFLFAVLYGGASYRLSDLTERAAIGELLSFMFIPLAFIGLWSIFFEEKQKYYILSIGMACLIFTHVLSAFIFSIFIFFYLIMNLTTLMKNKKRLFALLKAVGLTVLLCLGFLLPIVEQTFDQSFNFQVNQVAKMSDFTHTIPEYIKIALVNSGVNNLGILIFLLFMLLLVRFNALLTDSKKLFLITFLFLVSSTSLIPYRLLEDTFINSVQFPWRFFVIVTFGVCWLFADNIDRLFKRQTLNKMLLFGSITLATGLLILHGLFISDTSRYVSREEVEAIPQNFLGWGMEYLPFKTDYFEVIEEPRRILNSDNVSLQNVSFEYGGIDLYYSTKKSNEEAKIILPYIYYKGYKATVDGEPLEVNNSSVVPGLCEVNVTDSGNLKMKYHWTTLQIVSFILSLLSWLTLVISLGYKKIKKKTA</sequence>
<feature type="transmembrane region" description="Helical" evidence="1">
    <location>
        <begin position="522"/>
        <end position="543"/>
    </location>
</feature>
<reference evidence="2 3" key="1">
    <citation type="submission" date="2016-09" db="EMBL/GenBank/DDBJ databases">
        <authorList>
            <person name="Capua I."/>
            <person name="De Benedictis P."/>
            <person name="Joannis T."/>
            <person name="Lombin L.H."/>
            <person name="Cattoli G."/>
        </authorList>
    </citation>
    <scope>NUCLEOTIDE SEQUENCE [LARGE SCALE GENOMIC DNA]</scope>
    <source>
        <strain evidence="2 3">LMG 25899</strain>
    </source>
</reference>
<dbReference type="AlphaFoldDB" id="A0A1E5L0Z2"/>